<evidence type="ECO:0000256" key="1">
    <source>
        <dbReference type="SAM" id="MobiDB-lite"/>
    </source>
</evidence>
<feature type="region of interest" description="Disordered" evidence="1">
    <location>
        <begin position="158"/>
        <end position="181"/>
    </location>
</feature>
<evidence type="ECO:0000313" key="3">
    <source>
        <dbReference type="Proteomes" id="UP000192796"/>
    </source>
</evidence>
<accession>A0A1V9G1E7</accession>
<dbReference type="RefSeq" id="WP_081147088.1">
    <property type="nucleotide sequence ID" value="NZ_LVYD01000042.1"/>
</dbReference>
<organism evidence="2 3">
    <name type="scientific">Niastella vici</name>
    <dbReference type="NCBI Taxonomy" id="1703345"/>
    <lineage>
        <taxon>Bacteria</taxon>
        <taxon>Pseudomonadati</taxon>
        <taxon>Bacteroidota</taxon>
        <taxon>Chitinophagia</taxon>
        <taxon>Chitinophagales</taxon>
        <taxon>Chitinophagaceae</taxon>
        <taxon>Niastella</taxon>
    </lineage>
</organism>
<evidence type="ECO:0000313" key="2">
    <source>
        <dbReference type="EMBL" id="OQP64469.1"/>
    </source>
</evidence>
<protein>
    <submittedName>
        <fullName evidence="2">Uncharacterized protein</fullName>
    </submittedName>
</protein>
<comment type="caution">
    <text evidence="2">The sequence shown here is derived from an EMBL/GenBank/DDBJ whole genome shotgun (WGS) entry which is preliminary data.</text>
</comment>
<proteinExistence type="predicted"/>
<dbReference type="Proteomes" id="UP000192796">
    <property type="component" value="Unassembled WGS sequence"/>
</dbReference>
<feature type="compositionally biased region" description="Acidic residues" evidence="1">
    <location>
        <begin position="158"/>
        <end position="169"/>
    </location>
</feature>
<reference evidence="2 3" key="1">
    <citation type="submission" date="2016-03" db="EMBL/GenBank/DDBJ databases">
        <title>Niastella vici sp. nov., isolated from farmland soil.</title>
        <authorList>
            <person name="Chen L."/>
            <person name="Wang D."/>
            <person name="Yang S."/>
            <person name="Wang G."/>
        </authorList>
    </citation>
    <scope>NUCLEOTIDE SEQUENCE [LARGE SCALE GENOMIC DNA]</scope>
    <source>
        <strain evidence="2 3">DJ57</strain>
    </source>
</reference>
<sequence>MSKPVNCDINAGMERVFRFLKAGKPCSISRNARFDVIFEVVNANKANEQRFFRVIERSTGKEKLKIPLNDMAGVKPLNGHKTQYEPQRRPNPFLSYPVDITMQRVVCAEVNLSADPTIEVYLRIDERDDQNDKRRYLSFKKTGQKKTKTKKVIALMDEEQDLPDVDLDEDGGKKPLGASDE</sequence>
<name>A0A1V9G1E7_9BACT</name>
<gene>
    <name evidence="2" type="ORF">A3860_21105</name>
</gene>
<keyword evidence="3" id="KW-1185">Reference proteome</keyword>
<dbReference type="STRING" id="1703345.A3860_21105"/>
<dbReference type="EMBL" id="LVYD01000042">
    <property type="protein sequence ID" value="OQP64469.1"/>
    <property type="molecule type" value="Genomic_DNA"/>
</dbReference>
<dbReference type="AlphaFoldDB" id="A0A1V9G1E7"/>